<evidence type="ECO:0008006" key="2">
    <source>
        <dbReference type="Google" id="ProtNLM"/>
    </source>
</evidence>
<protein>
    <recommendedName>
        <fullName evidence="2">NADH dehydrogenase [ubiquinone] 1 alpha subcomplex assembly factor 3</fullName>
    </recommendedName>
</protein>
<dbReference type="AlphaFoldDB" id="A0A7S3ZPZ9"/>
<dbReference type="InterPro" id="IPR007523">
    <property type="entry name" value="NDUFAF3/AAMDC"/>
</dbReference>
<dbReference type="InterPro" id="IPR036748">
    <property type="entry name" value="MTH938-like_sf"/>
</dbReference>
<dbReference type="GO" id="GO:0005743">
    <property type="term" value="C:mitochondrial inner membrane"/>
    <property type="evidence" value="ECO:0007669"/>
    <property type="project" value="TreeGrafter"/>
</dbReference>
<reference evidence="1" key="1">
    <citation type="submission" date="2021-01" db="EMBL/GenBank/DDBJ databases">
        <authorList>
            <person name="Corre E."/>
            <person name="Pelletier E."/>
            <person name="Niang G."/>
            <person name="Scheremetjew M."/>
            <person name="Finn R."/>
            <person name="Kale V."/>
            <person name="Holt S."/>
            <person name="Cochrane G."/>
            <person name="Meng A."/>
            <person name="Brown T."/>
            <person name="Cohen L."/>
        </authorList>
    </citation>
    <scope>NUCLEOTIDE SEQUENCE</scope>
    <source>
        <strain evidence="1">CCMP1756</strain>
    </source>
</reference>
<name>A0A7S3ZPZ9_9STRA</name>
<dbReference type="Gene3D" id="3.40.1230.10">
    <property type="entry name" value="MTH938-like"/>
    <property type="match status" value="1"/>
</dbReference>
<sequence>MALRNSLTRLRPALRARTFAKPTKKRLEWTDEMEARVLQQMRGESNSFGAATLEDGNEKRTHISEVDAGGFELRGDVFVPTSICCLPYHAFLWRARVQEDVTVEALRLFTVVHPRPEIVVVGLGARGPRERLVDVEAHFREEGIALEQMDTANAVHTFNILNDEGRTVGGAFLTLEPRGIDEYADPLADKVT</sequence>
<dbReference type="GO" id="GO:0032981">
    <property type="term" value="P:mitochondrial respiratory chain complex I assembly"/>
    <property type="evidence" value="ECO:0007669"/>
    <property type="project" value="TreeGrafter"/>
</dbReference>
<dbReference type="SUPFAM" id="SSF64076">
    <property type="entry name" value="MTH938-like"/>
    <property type="match status" value="1"/>
</dbReference>
<gene>
    <name evidence="1" type="ORF">PCAL00307_LOCUS5669</name>
</gene>
<dbReference type="PANTHER" id="PTHR21192:SF2">
    <property type="entry name" value="NADH DEHYDROGENASE [UBIQUINONE] 1 ALPHA SUBCOMPLEX ASSEMBLY FACTOR 3"/>
    <property type="match status" value="1"/>
</dbReference>
<organism evidence="1">
    <name type="scientific">Pelagomonas calceolata</name>
    <dbReference type="NCBI Taxonomy" id="35677"/>
    <lineage>
        <taxon>Eukaryota</taxon>
        <taxon>Sar</taxon>
        <taxon>Stramenopiles</taxon>
        <taxon>Ochrophyta</taxon>
        <taxon>Pelagophyceae</taxon>
        <taxon>Pelagomonadales</taxon>
        <taxon>Pelagomonadaceae</taxon>
        <taxon>Pelagomonas</taxon>
    </lineage>
</organism>
<evidence type="ECO:0000313" key="1">
    <source>
        <dbReference type="EMBL" id="CAE0690234.1"/>
    </source>
</evidence>
<accession>A0A7S3ZPZ9</accession>
<dbReference type="Pfam" id="PF04430">
    <property type="entry name" value="DUF498"/>
    <property type="match status" value="1"/>
</dbReference>
<dbReference type="EMBL" id="HBIW01006778">
    <property type="protein sequence ID" value="CAE0690234.1"/>
    <property type="molecule type" value="Transcribed_RNA"/>
</dbReference>
<dbReference type="PANTHER" id="PTHR21192">
    <property type="entry name" value="NUCLEAR PROTEIN E3-3"/>
    <property type="match status" value="1"/>
</dbReference>
<proteinExistence type="predicted"/>